<name>A0A0A9AQS1_ARUDO</name>
<dbReference type="EMBL" id="GBRH01244414">
    <property type="protein sequence ID" value="JAD53481.1"/>
    <property type="molecule type" value="Transcribed_RNA"/>
</dbReference>
<organism evidence="1">
    <name type="scientific">Arundo donax</name>
    <name type="common">Giant reed</name>
    <name type="synonym">Donax arundinaceus</name>
    <dbReference type="NCBI Taxonomy" id="35708"/>
    <lineage>
        <taxon>Eukaryota</taxon>
        <taxon>Viridiplantae</taxon>
        <taxon>Streptophyta</taxon>
        <taxon>Embryophyta</taxon>
        <taxon>Tracheophyta</taxon>
        <taxon>Spermatophyta</taxon>
        <taxon>Magnoliopsida</taxon>
        <taxon>Liliopsida</taxon>
        <taxon>Poales</taxon>
        <taxon>Poaceae</taxon>
        <taxon>PACMAD clade</taxon>
        <taxon>Arundinoideae</taxon>
        <taxon>Arundineae</taxon>
        <taxon>Arundo</taxon>
    </lineage>
</organism>
<accession>A0A0A9AQS1</accession>
<proteinExistence type="predicted"/>
<evidence type="ECO:0000313" key="1">
    <source>
        <dbReference type="EMBL" id="JAD53481.1"/>
    </source>
</evidence>
<sequence length="39" mass="4448">MLCISNGQTRKIKWQNSSNDTAGHSFIPQYSLFTPFQNS</sequence>
<reference evidence="1" key="2">
    <citation type="journal article" date="2015" name="Data Brief">
        <title>Shoot transcriptome of the giant reed, Arundo donax.</title>
        <authorList>
            <person name="Barrero R.A."/>
            <person name="Guerrero F.D."/>
            <person name="Moolhuijzen P."/>
            <person name="Goolsby J.A."/>
            <person name="Tidwell J."/>
            <person name="Bellgard S.E."/>
            <person name="Bellgard M.I."/>
        </authorList>
    </citation>
    <scope>NUCLEOTIDE SEQUENCE</scope>
    <source>
        <tissue evidence="1">Shoot tissue taken approximately 20 cm above the soil surface</tissue>
    </source>
</reference>
<reference evidence="1" key="1">
    <citation type="submission" date="2014-09" db="EMBL/GenBank/DDBJ databases">
        <authorList>
            <person name="Magalhaes I.L.F."/>
            <person name="Oliveira U."/>
            <person name="Santos F.R."/>
            <person name="Vidigal T.H.D.A."/>
            <person name="Brescovit A.D."/>
            <person name="Santos A.J."/>
        </authorList>
    </citation>
    <scope>NUCLEOTIDE SEQUENCE</scope>
    <source>
        <tissue evidence="1">Shoot tissue taken approximately 20 cm above the soil surface</tissue>
    </source>
</reference>
<dbReference type="AlphaFoldDB" id="A0A0A9AQS1"/>
<protein>
    <submittedName>
        <fullName evidence="1">Uncharacterized protein</fullName>
    </submittedName>
</protein>